<reference evidence="2" key="1">
    <citation type="submission" date="2025-08" db="UniProtKB">
        <authorList>
            <consortium name="RefSeq"/>
        </authorList>
    </citation>
    <scope>IDENTIFICATION</scope>
    <source>
        <strain evidence="2">Mau12</strain>
        <tissue evidence="2">Whole Body</tissue>
    </source>
</reference>
<dbReference type="GeneID" id="117136490"/>
<evidence type="ECO:0000313" key="1">
    <source>
        <dbReference type="Proteomes" id="UP000515162"/>
    </source>
</evidence>
<gene>
    <name evidence="2" type="primary">LOC117136490</name>
</gene>
<dbReference type="AlphaFoldDB" id="A0A6P8JCT0"/>
<evidence type="ECO:0000313" key="2">
    <source>
        <dbReference type="RefSeq" id="XP_033153320.1"/>
    </source>
</evidence>
<keyword evidence="1" id="KW-1185">Reference proteome</keyword>
<accession>A0A6P8JCT0</accession>
<protein>
    <submittedName>
        <fullName evidence="2">Uncharacterized protein LOC117136490 isoform X2</fullName>
    </submittedName>
</protein>
<organism evidence="1 2">
    <name type="scientific">Drosophila mauritiana</name>
    <name type="common">Fruit fly</name>
    <dbReference type="NCBI Taxonomy" id="7226"/>
    <lineage>
        <taxon>Eukaryota</taxon>
        <taxon>Metazoa</taxon>
        <taxon>Ecdysozoa</taxon>
        <taxon>Arthropoda</taxon>
        <taxon>Hexapoda</taxon>
        <taxon>Insecta</taxon>
        <taxon>Pterygota</taxon>
        <taxon>Neoptera</taxon>
        <taxon>Endopterygota</taxon>
        <taxon>Diptera</taxon>
        <taxon>Brachycera</taxon>
        <taxon>Muscomorpha</taxon>
        <taxon>Ephydroidea</taxon>
        <taxon>Drosophilidae</taxon>
        <taxon>Drosophila</taxon>
        <taxon>Sophophora</taxon>
    </lineage>
</organism>
<proteinExistence type="predicted"/>
<dbReference type="Proteomes" id="UP000515162">
    <property type="component" value="Chromosome 2R"/>
</dbReference>
<name>A0A6P8JCT0_DROMA</name>
<dbReference type="RefSeq" id="XP_033153320.1">
    <property type="nucleotide sequence ID" value="XM_033297429.1"/>
</dbReference>
<sequence length="152" mass="17126">MVRVLCAESRDIRLCFRQETSSRWQIIPIQMQRVAQELLTHTVRDLKRFALLSEPFKVGPCDKWVTTTLNSVLDYRSCDIRAHGWDFNVWAALMGSPHATQGQINPQNIRLIIDLAFVSSLDACHAIRASNGLSFLKLCVAEESGVAVPTGW</sequence>